<sequence>MREYWRTHKTLPPFGLVGSLFGMSSTASVWTAVRRLVSAGYLVRLEGHSLAPGPLLLEAELPSTLSSAVTSSNRFLTQTQLTSLVRGVGDRCIGYAIDSDEFGDYGLPNGTVAVVDPLLTSKANDVIATMSGESLGFRRVPRNGRLRADVVVLGVVVLTINFLRPA</sequence>
<dbReference type="Proteomes" id="UP000076852">
    <property type="component" value="Chromosome 2"/>
</dbReference>
<gene>
    <name evidence="1" type="ORF">AYM40_29165</name>
</gene>
<accession>A0A160FT52</accession>
<keyword evidence="2" id="KW-1185">Reference proteome</keyword>
<reference evidence="1 2" key="1">
    <citation type="journal article" date="2016" name="Gene">
        <title>PacBio SMRT assembly of a complex multi-replicon genome reveals chlorocatechol degradative operon in a region of genome plasticity.</title>
        <authorList>
            <person name="Ricker N."/>
            <person name="Shen S.Y."/>
            <person name="Goordial J."/>
            <person name="Jin S."/>
            <person name="Fulthorpe R.R."/>
        </authorList>
    </citation>
    <scope>NUCLEOTIDE SEQUENCE [LARGE SCALE GENOMIC DNA]</scope>
    <source>
        <strain evidence="1 2">OLGA172</strain>
    </source>
</reference>
<evidence type="ECO:0000313" key="2">
    <source>
        <dbReference type="Proteomes" id="UP000076852"/>
    </source>
</evidence>
<organism evidence="1 2">
    <name type="scientific">Paraburkholderia phytofirmans OLGA172</name>
    <dbReference type="NCBI Taxonomy" id="1417228"/>
    <lineage>
        <taxon>Bacteria</taxon>
        <taxon>Pseudomonadati</taxon>
        <taxon>Pseudomonadota</taxon>
        <taxon>Betaproteobacteria</taxon>
        <taxon>Burkholderiales</taxon>
        <taxon>Burkholderiaceae</taxon>
        <taxon>Paraburkholderia</taxon>
    </lineage>
</organism>
<dbReference type="AlphaFoldDB" id="A0A160FT52"/>
<protein>
    <submittedName>
        <fullName evidence="1">Uncharacterized protein</fullName>
    </submittedName>
</protein>
<dbReference type="STRING" id="1804984.AYM40_29165"/>
<dbReference type="EMBL" id="CP014579">
    <property type="protein sequence ID" value="ANB76319.1"/>
    <property type="molecule type" value="Genomic_DNA"/>
</dbReference>
<name>A0A160FT52_9BURK</name>
<evidence type="ECO:0000313" key="1">
    <source>
        <dbReference type="EMBL" id="ANB76319.1"/>
    </source>
</evidence>
<dbReference type="KEGG" id="buz:AYM40_29165"/>
<proteinExistence type="predicted"/>